<evidence type="ECO:0000256" key="1">
    <source>
        <dbReference type="ARBA" id="ARBA00000085"/>
    </source>
</evidence>
<organism evidence="10 11">
    <name type="scientific">Paraburkholderia fynbosensis</name>
    <dbReference type="NCBI Taxonomy" id="1200993"/>
    <lineage>
        <taxon>Bacteria</taxon>
        <taxon>Pseudomonadati</taxon>
        <taxon>Pseudomonadota</taxon>
        <taxon>Betaproteobacteria</taxon>
        <taxon>Burkholderiales</taxon>
        <taxon>Burkholderiaceae</taxon>
        <taxon>Paraburkholderia</taxon>
    </lineage>
</organism>
<accession>A0A6J5GSN1</accession>
<dbReference type="PANTHER" id="PTHR43065:SF10">
    <property type="entry name" value="PEROXIDE STRESS-ACTIVATED HISTIDINE KINASE MAK3"/>
    <property type="match status" value="1"/>
</dbReference>
<dbReference type="Proteomes" id="UP000494252">
    <property type="component" value="Unassembled WGS sequence"/>
</dbReference>
<keyword evidence="3" id="KW-0597">Phosphoprotein</keyword>
<evidence type="ECO:0000256" key="4">
    <source>
        <dbReference type="ARBA" id="ARBA00022679"/>
    </source>
</evidence>
<keyword evidence="4 10" id="KW-0808">Transferase</keyword>
<dbReference type="EMBL" id="CADIKI010000018">
    <property type="protein sequence ID" value="CAB3802978.1"/>
    <property type="molecule type" value="Genomic_DNA"/>
</dbReference>
<evidence type="ECO:0000313" key="10">
    <source>
        <dbReference type="EMBL" id="CAB3802978.1"/>
    </source>
</evidence>
<evidence type="ECO:0000259" key="9">
    <source>
        <dbReference type="PROSITE" id="PS50109"/>
    </source>
</evidence>
<dbReference type="PRINTS" id="PR00344">
    <property type="entry name" value="BCTRLSENSOR"/>
</dbReference>
<feature type="domain" description="Histidine kinase" evidence="9">
    <location>
        <begin position="1"/>
        <end position="126"/>
    </location>
</feature>
<name>A0A6J5GSN1_9BURK</name>
<comment type="catalytic activity">
    <reaction evidence="1">
        <text>ATP + protein L-histidine = ADP + protein N-phospho-L-histidine.</text>
        <dbReference type="EC" id="2.7.13.3"/>
    </reaction>
</comment>
<keyword evidence="8" id="KW-0902">Two-component regulatory system</keyword>
<keyword evidence="6" id="KW-0418">Kinase</keyword>
<dbReference type="EC" id="2.7.13.3" evidence="2"/>
<dbReference type="Pfam" id="PF02518">
    <property type="entry name" value="HATPase_c"/>
    <property type="match status" value="1"/>
</dbReference>
<dbReference type="Gene3D" id="3.30.565.10">
    <property type="entry name" value="Histidine kinase-like ATPase, C-terminal domain"/>
    <property type="match status" value="1"/>
</dbReference>
<dbReference type="SUPFAM" id="SSF55874">
    <property type="entry name" value="ATPase domain of HSP90 chaperone/DNA topoisomerase II/histidine kinase"/>
    <property type="match status" value="1"/>
</dbReference>
<dbReference type="GO" id="GO:0004673">
    <property type="term" value="F:protein histidine kinase activity"/>
    <property type="evidence" value="ECO:0007669"/>
    <property type="project" value="UniProtKB-EC"/>
</dbReference>
<dbReference type="InterPro" id="IPR003594">
    <property type="entry name" value="HATPase_dom"/>
</dbReference>
<evidence type="ECO:0000256" key="2">
    <source>
        <dbReference type="ARBA" id="ARBA00012438"/>
    </source>
</evidence>
<dbReference type="AlphaFoldDB" id="A0A6J5GSN1"/>
<evidence type="ECO:0000256" key="8">
    <source>
        <dbReference type="ARBA" id="ARBA00023012"/>
    </source>
</evidence>
<dbReference type="GO" id="GO:0000160">
    <property type="term" value="P:phosphorelay signal transduction system"/>
    <property type="evidence" value="ECO:0007669"/>
    <property type="project" value="UniProtKB-KW"/>
</dbReference>
<dbReference type="GO" id="GO:0005524">
    <property type="term" value="F:ATP binding"/>
    <property type="evidence" value="ECO:0007669"/>
    <property type="project" value="UniProtKB-KW"/>
</dbReference>
<protein>
    <recommendedName>
        <fullName evidence="2">histidine kinase</fullName>
        <ecNumber evidence="2">2.7.13.3</ecNumber>
    </recommendedName>
</protein>
<evidence type="ECO:0000256" key="7">
    <source>
        <dbReference type="ARBA" id="ARBA00022840"/>
    </source>
</evidence>
<reference evidence="10 11" key="1">
    <citation type="submission" date="2020-04" db="EMBL/GenBank/DDBJ databases">
        <authorList>
            <person name="De Canck E."/>
        </authorList>
    </citation>
    <scope>NUCLEOTIDE SEQUENCE [LARGE SCALE GENOMIC DNA]</scope>
    <source>
        <strain evidence="10 11">LMG 27177</strain>
    </source>
</reference>
<sequence length="143" mass="15318">MKTRLADGLPFIEGDRVELQQVLLNLVINAIEAMSDVSDGAREVLISTANADADCVLVTVRDSGPGFAPDSTPEHVFASFYTTKPTGLGMGLSICRSIVEAHGGQLWANANEPRGAIFQFTVRAHQKVQAVAERHCLQGQRAG</sequence>
<keyword evidence="7" id="KW-0067">ATP-binding</keyword>
<evidence type="ECO:0000256" key="3">
    <source>
        <dbReference type="ARBA" id="ARBA00022553"/>
    </source>
</evidence>
<gene>
    <name evidence="10" type="primary">fixL_2</name>
    <name evidence="10" type="ORF">LMG27177_05360</name>
</gene>
<dbReference type="InterPro" id="IPR005467">
    <property type="entry name" value="His_kinase_dom"/>
</dbReference>
<keyword evidence="11" id="KW-1185">Reference proteome</keyword>
<dbReference type="SMART" id="SM00387">
    <property type="entry name" value="HATPase_c"/>
    <property type="match status" value="1"/>
</dbReference>
<dbReference type="PROSITE" id="PS50109">
    <property type="entry name" value="HIS_KIN"/>
    <property type="match status" value="1"/>
</dbReference>
<keyword evidence="5" id="KW-0547">Nucleotide-binding</keyword>
<dbReference type="InterPro" id="IPR036890">
    <property type="entry name" value="HATPase_C_sf"/>
</dbReference>
<evidence type="ECO:0000256" key="6">
    <source>
        <dbReference type="ARBA" id="ARBA00022777"/>
    </source>
</evidence>
<dbReference type="RefSeq" id="WP_425497480.1">
    <property type="nucleotide sequence ID" value="NZ_CADIKI010000018.1"/>
</dbReference>
<dbReference type="PANTHER" id="PTHR43065">
    <property type="entry name" value="SENSOR HISTIDINE KINASE"/>
    <property type="match status" value="1"/>
</dbReference>
<evidence type="ECO:0000256" key="5">
    <source>
        <dbReference type="ARBA" id="ARBA00022741"/>
    </source>
</evidence>
<dbReference type="InterPro" id="IPR004358">
    <property type="entry name" value="Sig_transdc_His_kin-like_C"/>
</dbReference>
<evidence type="ECO:0000313" key="11">
    <source>
        <dbReference type="Proteomes" id="UP000494252"/>
    </source>
</evidence>
<proteinExistence type="predicted"/>